<sequence length="254" mass="26379">LGYPTTGVVTLSDGGQYQNFQNGAIIWNKATGAQVSLNGPIRTAWQASGFQTGPLGYPTTGVVTLSDGGQYQNFQNGAIIWSQTTGAQVSLNGPVRSYWLNSGAQQGTFGYPTSGLVSGLTGGGSYQNFQNGALLWTQATGVEPSPNGPIRTAWLTSGAEKGPLAYPTTDVVTGLVNGGTYQNYQNGAIIWSQASGAQLSPNGPIRTYWLNSGAERGRYGYPTSGQTCNSAATSCSQSFQSGTISWSSTSGIKG</sequence>
<gene>
    <name evidence="1" type="ORF">LK10_19015</name>
</gene>
<dbReference type="RefSeq" id="WP_043127370.1">
    <property type="nucleotide sequence ID" value="NZ_JTDL01000149.1"/>
</dbReference>
<dbReference type="Proteomes" id="UP000030982">
    <property type="component" value="Unassembled WGS sequence"/>
</dbReference>
<comment type="caution">
    <text evidence="1">The sequence shown here is derived from an EMBL/GenBank/DDBJ whole genome shotgun (WGS) entry which is preliminary data.</text>
</comment>
<dbReference type="EMBL" id="JTDL01000149">
    <property type="protein sequence ID" value="KHL00633.1"/>
    <property type="molecule type" value="Genomic_DNA"/>
</dbReference>
<feature type="non-terminal residue" evidence="1">
    <location>
        <position position="1"/>
    </location>
</feature>
<dbReference type="InterPro" id="IPR013207">
    <property type="entry name" value="LGFP"/>
</dbReference>
<accession>A0A0B2AAK3</accession>
<reference evidence="1 2" key="1">
    <citation type="submission" date="2014-09" db="EMBL/GenBank/DDBJ databases">
        <title>Genome sequence of Sinomonas sp. MUSC 117.</title>
        <authorList>
            <person name="Lee L.-H."/>
        </authorList>
    </citation>
    <scope>NUCLEOTIDE SEQUENCE [LARGE SCALE GENOMIC DNA]</scope>
    <source>
        <strain evidence="1 2">MUSC 117</strain>
    </source>
</reference>
<evidence type="ECO:0000313" key="2">
    <source>
        <dbReference type="Proteomes" id="UP000030982"/>
    </source>
</evidence>
<dbReference type="AlphaFoldDB" id="A0A0B2AAK3"/>
<protein>
    <submittedName>
        <fullName evidence="1">Uncharacterized protein</fullName>
    </submittedName>
</protein>
<organism evidence="1 2">
    <name type="scientific">Sinomonas humi</name>
    <dbReference type="NCBI Taxonomy" id="1338436"/>
    <lineage>
        <taxon>Bacteria</taxon>
        <taxon>Bacillati</taxon>
        <taxon>Actinomycetota</taxon>
        <taxon>Actinomycetes</taxon>
        <taxon>Micrococcales</taxon>
        <taxon>Micrococcaceae</taxon>
        <taxon>Sinomonas</taxon>
    </lineage>
</organism>
<dbReference type="STRING" id="1338436.LK10_19015"/>
<keyword evidence="2" id="KW-1185">Reference proteome</keyword>
<proteinExistence type="predicted"/>
<evidence type="ECO:0000313" key="1">
    <source>
        <dbReference type="EMBL" id="KHL00633.1"/>
    </source>
</evidence>
<dbReference type="Pfam" id="PF08310">
    <property type="entry name" value="LGFP"/>
    <property type="match status" value="5"/>
</dbReference>
<name>A0A0B2AAK3_9MICC</name>